<evidence type="ECO:0000313" key="4">
    <source>
        <dbReference type="Proteomes" id="UP000256970"/>
    </source>
</evidence>
<evidence type="ECO:0000256" key="1">
    <source>
        <dbReference type="ARBA" id="ARBA00010838"/>
    </source>
</evidence>
<dbReference type="InterPro" id="IPR001360">
    <property type="entry name" value="Glyco_hydro_1"/>
</dbReference>
<name>A0A383VLD4_TETOB</name>
<dbReference type="AlphaFoldDB" id="A0A383VLD4"/>
<dbReference type="STRING" id="3088.A0A383VLD4"/>
<dbReference type="Proteomes" id="UP000256970">
    <property type="component" value="Unassembled WGS sequence"/>
</dbReference>
<dbReference type="InterPro" id="IPR017853">
    <property type="entry name" value="GH"/>
</dbReference>
<dbReference type="EMBL" id="FNXT01000662">
    <property type="protein sequence ID" value="SZX65733.1"/>
    <property type="molecule type" value="Genomic_DNA"/>
</dbReference>
<dbReference type="PANTHER" id="PTHR10353:SF53">
    <property type="entry name" value="BETA-1,4-GLUCOSIDASE (EUROFUNG)"/>
    <property type="match status" value="1"/>
</dbReference>
<evidence type="ECO:0008006" key="5">
    <source>
        <dbReference type="Google" id="ProtNLM"/>
    </source>
</evidence>
<dbReference type="PANTHER" id="PTHR10353">
    <property type="entry name" value="GLYCOSYL HYDROLASE"/>
    <property type="match status" value="1"/>
</dbReference>
<dbReference type="SUPFAM" id="SSF51445">
    <property type="entry name" value="(Trans)glycosidases"/>
    <property type="match status" value="1"/>
</dbReference>
<protein>
    <recommendedName>
        <fullName evidence="5">Beta-glucosidase</fullName>
    </recommendedName>
</protein>
<dbReference type="Gene3D" id="3.20.20.80">
    <property type="entry name" value="Glycosidases"/>
    <property type="match status" value="2"/>
</dbReference>
<proteinExistence type="inferred from homology"/>
<gene>
    <name evidence="3" type="ORF">BQ4739_LOCUS6201</name>
</gene>
<dbReference type="Pfam" id="PF00232">
    <property type="entry name" value="Glyco_hydro_1"/>
    <property type="match status" value="2"/>
</dbReference>
<evidence type="ECO:0000313" key="3">
    <source>
        <dbReference type="EMBL" id="SZX65733.1"/>
    </source>
</evidence>
<sequence length="579" mass="63724">MLVTVLALSPAPDACTAAVRSSINWGTATSAYQVEGGWNADGKSPSIWDTLAQSPGKIADNTTGDVACDMYNRWAEDIALMKQLGVKNYRLSVAWTRIIPAGVAGSAVNMAGVDWYRNLIKALLAAGIRPAVTMYHWDLPQVLQDNYGGFLSPNIQEDFLYYADTLFKHLGDIVDQWMTFNEVISICELGYQVDVFAPQANKGLGAKYTCGHNVLLAHAKTMQLYRTKYAAQKGRVSIALDGKWGYPKDPNNPADVAAAENFMVFQYAWMADPLYFGDYPAVMKETQGALLPKFTAEESKLLRATTIDFFSVNFYCGYYVWAPAPGSPKELTYDVGANTGGQFISPGIPSNAPWLFKTPDGLRLTLQWLAKRYNGPEFWITENGVSGPDEDWKPLPAVLDDTYRQDYYNVGCRCIGGDGVSGPDEDWKPLPAVLDDTYRQDYYKTYLDNLCLAKSVDGVNVGNYYAWSWMDNFEWRDGFKKRFGIIYIDLKNNLARHPKGTAKWLSQHFFNINPVAPATLRAASVARQTPATAAVPKPAAAPSASVISSKGKGFSLPFSLALNKGSGLGLSVKFGPQGK</sequence>
<organism evidence="3 4">
    <name type="scientific">Tetradesmus obliquus</name>
    <name type="common">Green alga</name>
    <name type="synonym">Acutodesmus obliquus</name>
    <dbReference type="NCBI Taxonomy" id="3088"/>
    <lineage>
        <taxon>Eukaryota</taxon>
        <taxon>Viridiplantae</taxon>
        <taxon>Chlorophyta</taxon>
        <taxon>core chlorophytes</taxon>
        <taxon>Chlorophyceae</taxon>
        <taxon>CS clade</taxon>
        <taxon>Sphaeropleales</taxon>
        <taxon>Scenedesmaceae</taxon>
        <taxon>Tetradesmus</taxon>
    </lineage>
</organism>
<dbReference type="GO" id="GO:0008422">
    <property type="term" value="F:beta-glucosidase activity"/>
    <property type="evidence" value="ECO:0007669"/>
    <property type="project" value="TreeGrafter"/>
</dbReference>
<dbReference type="GO" id="GO:0005975">
    <property type="term" value="P:carbohydrate metabolic process"/>
    <property type="evidence" value="ECO:0007669"/>
    <property type="project" value="InterPro"/>
</dbReference>
<comment type="similarity">
    <text evidence="1 2">Belongs to the glycosyl hydrolase 1 family.</text>
</comment>
<reference evidence="3 4" key="1">
    <citation type="submission" date="2016-10" db="EMBL/GenBank/DDBJ databases">
        <authorList>
            <person name="Cai Z."/>
        </authorList>
    </citation>
    <scope>NUCLEOTIDE SEQUENCE [LARGE SCALE GENOMIC DNA]</scope>
</reference>
<evidence type="ECO:0000256" key="2">
    <source>
        <dbReference type="RuleBase" id="RU003690"/>
    </source>
</evidence>
<keyword evidence="4" id="KW-1185">Reference proteome</keyword>
<accession>A0A383VLD4</accession>
<dbReference type="PRINTS" id="PR00131">
    <property type="entry name" value="GLHYDRLASE1"/>
</dbReference>